<feature type="domain" description="Fimbrial-type adhesion" evidence="3">
    <location>
        <begin position="209"/>
        <end position="354"/>
    </location>
</feature>
<accession>A0A0A1FCZ5</accession>
<dbReference type="Gene3D" id="2.60.40.1090">
    <property type="entry name" value="Fimbrial-type adhesion domain"/>
    <property type="match status" value="1"/>
</dbReference>
<dbReference type="PANTHER" id="PTHR33420:SF3">
    <property type="entry name" value="FIMBRIAL SUBUNIT ELFA"/>
    <property type="match status" value="1"/>
</dbReference>
<dbReference type="Proteomes" id="UP000030302">
    <property type="component" value="Chromosome"/>
</dbReference>
<evidence type="ECO:0000256" key="1">
    <source>
        <dbReference type="ARBA" id="ARBA00022729"/>
    </source>
</evidence>
<sequence length="354" mass="38185">MKYEAKKRLISLLRLFMFVGVAWIGVNHSAYGVAVCNFPNHINMTGDMFNFGSIVVPHDAPDGSAIATTTMILPYECPANPSGMGGFSLQFLGSLRLPTQFPGVGQINTVYEGLYKYTGFRITNMDTGQVMNPVTGSIQEWAPPITSPNPASGSFRIKIELIKLSDGIYNIKQMPNDSRPPISQVRIFDRNYPDQYRYLYLVIATSGGSIKPMPQSCTVTNSSAPPVRLPNISTGDLSYAGATAGDTGFNIGLNCKIGSSVYMTLTDMTDPGNTSDLLTLTPDSTAKGVKLRISRNGKPLRYGPDSRAPGNLNQWYVGPSAATLNIPFSAQYVADGPVSGGIVKGRATFTMSYQ</sequence>
<dbReference type="AlphaFoldDB" id="A0A0A1FCZ5"/>
<dbReference type="GO" id="GO:0009289">
    <property type="term" value="C:pilus"/>
    <property type="evidence" value="ECO:0007669"/>
    <property type="project" value="InterPro"/>
</dbReference>
<dbReference type="InterPro" id="IPR050263">
    <property type="entry name" value="Bact_Fimbrial_Adh_Pro"/>
</dbReference>
<dbReference type="RefSeq" id="WP_052135119.1">
    <property type="nucleotide sequence ID" value="NZ_CP009962.1"/>
</dbReference>
<proteinExistence type="predicted"/>
<feature type="transmembrane region" description="Helical" evidence="2">
    <location>
        <begin position="12"/>
        <end position="34"/>
    </location>
</feature>
<dbReference type="HOGENOM" id="CLU_058392_6_0_4"/>
<evidence type="ECO:0000313" key="4">
    <source>
        <dbReference type="EMBL" id="AIY41650.1"/>
    </source>
</evidence>
<keyword evidence="2" id="KW-0472">Membrane</keyword>
<evidence type="ECO:0000256" key="2">
    <source>
        <dbReference type="SAM" id="Phobius"/>
    </source>
</evidence>
<evidence type="ECO:0000259" key="3">
    <source>
        <dbReference type="Pfam" id="PF00419"/>
    </source>
</evidence>
<organism evidence="4 5">
    <name type="scientific">Collimonas arenae</name>
    <dbReference type="NCBI Taxonomy" id="279058"/>
    <lineage>
        <taxon>Bacteria</taxon>
        <taxon>Pseudomonadati</taxon>
        <taxon>Pseudomonadota</taxon>
        <taxon>Betaproteobacteria</taxon>
        <taxon>Burkholderiales</taxon>
        <taxon>Oxalobacteraceae</taxon>
        <taxon>Collimonas</taxon>
    </lineage>
</organism>
<keyword evidence="5" id="KW-1185">Reference proteome</keyword>
<dbReference type="OrthoDB" id="8678921at2"/>
<dbReference type="STRING" id="279058.LT85_2492"/>
<evidence type="ECO:0000313" key="5">
    <source>
        <dbReference type="Proteomes" id="UP000030302"/>
    </source>
</evidence>
<dbReference type="InterPro" id="IPR008966">
    <property type="entry name" value="Adhesion_dom_sf"/>
</dbReference>
<keyword evidence="2" id="KW-0812">Transmembrane</keyword>
<name>A0A0A1FCZ5_9BURK</name>
<keyword evidence="1" id="KW-0732">Signal</keyword>
<reference evidence="5" key="1">
    <citation type="journal article" date="2014" name="Soil Biol. Biochem.">
        <title>Structure and function of bacterial communities in ageing soils: Insights from the Mendocino ecological staircase.</title>
        <authorList>
            <person name="Uroz S."/>
            <person name="Tech J.J."/>
            <person name="Sawaya N.A."/>
            <person name="Frey-Klett P."/>
            <person name="Leveau J.H.J."/>
        </authorList>
    </citation>
    <scope>NUCLEOTIDE SEQUENCE [LARGE SCALE GENOMIC DNA]</scope>
    <source>
        <strain evidence="5">Cal35</strain>
    </source>
</reference>
<dbReference type="Pfam" id="PF00419">
    <property type="entry name" value="Fimbrial"/>
    <property type="match status" value="1"/>
</dbReference>
<dbReference type="PANTHER" id="PTHR33420">
    <property type="entry name" value="FIMBRIAL SUBUNIT ELFA-RELATED"/>
    <property type="match status" value="1"/>
</dbReference>
<dbReference type="GO" id="GO:0043709">
    <property type="term" value="P:cell adhesion involved in single-species biofilm formation"/>
    <property type="evidence" value="ECO:0007669"/>
    <property type="project" value="TreeGrafter"/>
</dbReference>
<dbReference type="InterPro" id="IPR036937">
    <property type="entry name" value="Adhesion_dom_fimbrial_sf"/>
</dbReference>
<dbReference type="KEGG" id="care:LT85_2492"/>
<dbReference type="EMBL" id="CP009962">
    <property type="protein sequence ID" value="AIY41650.1"/>
    <property type="molecule type" value="Genomic_DNA"/>
</dbReference>
<dbReference type="InterPro" id="IPR000259">
    <property type="entry name" value="Adhesion_dom_fimbrial"/>
</dbReference>
<dbReference type="SUPFAM" id="SSF49401">
    <property type="entry name" value="Bacterial adhesins"/>
    <property type="match status" value="1"/>
</dbReference>
<dbReference type="Gene3D" id="2.60.40.3310">
    <property type="match status" value="1"/>
</dbReference>
<gene>
    <name evidence="4" type="ORF">LT85_2492</name>
</gene>
<keyword evidence="2" id="KW-1133">Transmembrane helix</keyword>
<protein>
    <submittedName>
        <fullName evidence="4">F17G adhesin subunit</fullName>
    </submittedName>
</protein>